<feature type="transmembrane region" description="Helical" evidence="5">
    <location>
        <begin position="68"/>
        <end position="89"/>
    </location>
</feature>
<proteinExistence type="predicted"/>
<feature type="transmembrane region" description="Helical" evidence="5">
    <location>
        <begin position="101"/>
        <end position="123"/>
    </location>
</feature>
<dbReference type="SUPFAM" id="SSF55874">
    <property type="entry name" value="ATPase domain of HSP90 chaperone/DNA topoisomerase II/histidine kinase"/>
    <property type="match status" value="1"/>
</dbReference>
<keyword evidence="5" id="KW-0472">Membrane</keyword>
<protein>
    <submittedName>
        <fullName evidence="7">Sensor histidine kinase</fullName>
    </submittedName>
</protein>
<dbReference type="GO" id="GO:0000155">
    <property type="term" value="F:phosphorelay sensor kinase activity"/>
    <property type="evidence" value="ECO:0007669"/>
    <property type="project" value="InterPro"/>
</dbReference>
<dbReference type="InterPro" id="IPR050482">
    <property type="entry name" value="Sensor_HK_TwoCompSys"/>
</dbReference>
<feature type="region of interest" description="Disordered" evidence="4">
    <location>
        <begin position="1"/>
        <end position="28"/>
    </location>
</feature>
<feature type="transmembrane region" description="Helical" evidence="5">
    <location>
        <begin position="143"/>
        <end position="160"/>
    </location>
</feature>
<dbReference type="PANTHER" id="PTHR24421">
    <property type="entry name" value="NITRATE/NITRITE SENSOR PROTEIN NARX-RELATED"/>
    <property type="match status" value="1"/>
</dbReference>
<evidence type="ECO:0000256" key="1">
    <source>
        <dbReference type="ARBA" id="ARBA00022679"/>
    </source>
</evidence>
<dbReference type="RefSeq" id="WP_354642187.1">
    <property type="nucleotide sequence ID" value="NZ_CP159872.1"/>
</dbReference>
<keyword evidence="5" id="KW-0812">Transmembrane</keyword>
<feature type="compositionally biased region" description="Gly residues" evidence="4">
    <location>
        <begin position="11"/>
        <end position="22"/>
    </location>
</feature>
<keyword evidence="1" id="KW-0808">Transferase</keyword>
<keyword evidence="2 7" id="KW-0418">Kinase</keyword>
<accession>A0AAU8K1R0</accession>
<dbReference type="PANTHER" id="PTHR24421:SF63">
    <property type="entry name" value="SENSOR HISTIDINE KINASE DESK"/>
    <property type="match status" value="1"/>
</dbReference>
<evidence type="ECO:0000256" key="2">
    <source>
        <dbReference type="ARBA" id="ARBA00022777"/>
    </source>
</evidence>
<evidence type="ECO:0000313" key="7">
    <source>
        <dbReference type="EMBL" id="XCM81249.1"/>
    </source>
</evidence>
<feature type="transmembrane region" description="Helical" evidence="5">
    <location>
        <begin position="167"/>
        <end position="184"/>
    </location>
</feature>
<evidence type="ECO:0000256" key="3">
    <source>
        <dbReference type="ARBA" id="ARBA00023012"/>
    </source>
</evidence>
<evidence type="ECO:0000256" key="5">
    <source>
        <dbReference type="SAM" id="Phobius"/>
    </source>
</evidence>
<dbReference type="EMBL" id="CP159872">
    <property type="protein sequence ID" value="XCM81249.1"/>
    <property type="molecule type" value="Genomic_DNA"/>
</dbReference>
<dbReference type="InterPro" id="IPR011712">
    <property type="entry name" value="Sig_transdc_His_kin_sub3_dim/P"/>
</dbReference>
<dbReference type="GO" id="GO:0016020">
    <property type="term" value="C:membrane"/>
    <property type="evidence" value="ECO:0007669"/>
    <property type="project" value="InterPro"/>
</dbReference>
<dbReference type="KEGG" id="kcm:ABWK59_21175"/>
<dbReference type="GO" id="GO:0046983">
    <property type="term" value="F:protein dimerization activity"/>
    <property type="evidence" value="ECO:0007669"/>
    <property type="project" value="InterPro"/>
</dbReference>
<dbReference type="AlphaFoldDB" id="A0AAU8K1R0"/>
<evidence type="ECO:0000259" key="6">
    <source>
        <dbReference type="Pfam" id="PF07730"/>
    </source>
</evidence>
<reference evidence="7" key="1">
    <citation type="submission" date="2024-06" db="EMBL/GenBank/DDBJ databases">
        <title>The genome sequences of Kitasatospora sp. strain HUAS MG31.</title>
        <authorList>
            <person name="Mo P."/>
        </authorList>
    </citation>
    <scope>NUCLEOTIDE SEQUENCE</scope>
    <source>
        <strain evidence="7">HUAS MG31</strain>
    </source>
</reference>
<dbReference type="Pfam" id="PF07730">
    <property type="entry name" value="HisKA_3"/>
    <property type="match status" value="1"/>
</dbReference>
<evidence type="ECO:0000256" key="4">
    <source>
        <dbReference type="SAM" id="MobiDB-lite"/>
    </source>
</evidence>
<dbReference type="InterPro" id="IPR036890">
    <property type="entry name" value="HATPase_C_sf"/>
</dbReference>
<dbReference type="Gene3D" id="3.30.565.10">
    <property type="entry name" value="Histidine kinase-like ATPase, C-terminal domain"/>
    <property type="match status" value="1"/>
</dbReference>
<feature type="transmembrane region" description="Helical" evidence="5">
    <location>
        <begin position="38"/>
        <end position="56"/>
    </location>
</feature>
<gene>
    <name evidence="7" type="ORF">ABWK59_21175</name>
</gene>
<name>A0AAU8K1R0_9ACTN</name>
<keyword evidence="3" id="KW-0902">Two-component regulatory system</keyword>
<dbReference type="CDD" id="cd16917">
    <property type="entry name" value="HATPase_UhpB-NarQ-NarX-like"/>
    <property type="match status" value="1"/>
</dbReference>
<keyword evidence="5" id="KW-1133">Transmembrane helix</keyword>
<dbReference type="Gene3D" id="1.20.5.1930">
    <property type="match status" value="1"/>
</dbReference>
<sequence>MAKIIPARGRGPSGEEGGGGRRSFGNIPGAPVETRRQLLVKLCWMTLWMVFLIYPVEDLVRGGHGAAAAVAGWTALVVFLLSYWSLVALRSTRPAGWWGKYVPPVLMFTLALVTSFTLGPAWLTLFTYTSVCVAVVLPAERGVYGVLALTAVTLAVAVAVHADADTMLAVVVPCLLSGLAMNGLQRLVATMRELREARATVAHLAASEERLRLARDLHDLLGHSLSLIAIKSELTGRLMDAGRQDAARAQVADIEKVARESLADVRSAVSGFRRPTLGVELAGARTALATAQIELEADPAVADGRPGLGEEEAGALAWALREGVTNVVRHGAGATVCSVTVDETWEGEGDRYAVLEVVDNGRGPGKAGPGNGLSGLAERLELVGGRLESGSGPRGRGFRLRALVPLAPVAAPGGTTAVDGS</sequence>
<organism evidence="7">
    <name type="scientific">Kitasatospora camelliae</name>
    <dbReference type="NCBI Taxonomy" id="3156397"/>
    <lineage>
        <taxon>Bacteria</taxon>
        <taxon>Bacillati</taxon>
        <taxon>Actinomycetota</taxon>
        <taxon>Actinomycetes</taxon>
        <taxon>Kitasatosporales</taxon>
        <taxon>Streptomycetaceae</taxon>
        <taxon>Kitasatospora</taxon>
    </lineage>
</organism>
<feature type="domain" description="Signal transduction histidine kinase subgroup 3 dimerisation and phosphoacceptor" evidence="6">
    <location>
        <begin position="209"/>
        <end position="276"/>
    </location>
</feature>